<dbReference type="PANTHER" id="PTHR46185:SF1">
    <property type="entry name" value="GLUTAREDOXIN-1"/>
    <property type="match status" value="1"/>
</dbReference>
<evidence type="ECO:0000313" key="9">
    <source>
        <dbReference type="Proteomes" id="UP001190640"/>
    </source>
</evidence>
<dbReference type="SUPFAM" id="SSF52833">
    <property type="entry name" value="Thioredoxin-like"/>
    <property type="match status" value="1"/>
</dbReference>
<comment type="similarity">
    <text evidence="2">Belongs to the glutaredoxin family.</text>
</comment>
<comment type="function">
    <text evidence="1">Has a glutathione-disulfide oxidoreductase activity in the presence of NADPH and glutathione reductase. Reduces low molecular weight disulfides and proteins.</text>
</comment>
<sequence length="103" mass="11534">MAEHFVSSKIQRNKVTVFGKPSCPYCHMAVELLEALGVKNLEYVDLTTRADMSNIQNYMERTTGSRTVPRIFIGETCIGGYDNLKALNDRGELVPRLKQIGAL</sequence>
<dbReference type="CTD" id="2745"/>
<evidence type="ECO:0000256" key="4">
    <source>
        <dbReference type="ARBA" id="ARBA00022448"/>
    </source>
</evidence>
<keyword evidence="4" id="KW-0813">Transport</keyword>
<dbReference type="KEGG" id="emc:129334219"/>
<evidence type="ECO:0000256" key="5">
    <source>
        <dbReference type="ARBA" id="ARBA00022982"/>
    </source>
</evidence>
<dbReference type="GeneID" id="129334219"/>
<dbReference type="GO" id="GO:0015038">
    <property type="term" value="F:glutathione disulfide oxidoreductase activity"/>
    <property type="evidence" value="ECO:0007669"/>
    <property type="project" value="TreeGrafter"/>
</dbReference>
<protein>
    <recommendedName>
        <fullName evidence="3">Glutaredoxin-1</fullName>
    </recommendedName>
</protein>
<dbReference type="InterPro" id="IPR036249">
    <property type="entry name" value="Thioredoxin-like_sf"/>
</dbReference>
<dbReference type="RefSeq" id="XP_054842124.1">
    <property type="nucleotide sequence ID" value="XM_054986149.1"/>
</dbReference>
<name>A0AA97JSH4_EUBMA</name>
<dbReference type="PROSITE" id="PS51354">
    <property type="entry name" value="GLUTAREDOXIN_2"/>
    <property type="match status" value="1"/>
</dbReference>
<keyword evidence="6" id="KW-1015">Disulfide bond</keyword>
<dbReference type="InterPro" id="IPR011899">
    <property type="entry name" value="Glutaredoxin_euk/vir"/>
</dbReference>
<dbReference type="Gene3D" id="3.40.30.10">
    <property type="entry name" value="Glutaredoxin"/>
    <property type="match status" value="1"/>
</dbReference>
<dbReference type="InterPro" id="IPR002109">
    <property type="entry name" value="Glutaredoxin"/>
</dbReference>
<evidence type="ECO:0000256" key="2">
    <source>
        <dbReference type="ARBA" id="ARBA00007787"/>
    </source>
</evidence>
<reference evidence="10" key="1">
    <citation type="submission" date="2025-08" db="UniProtKB">
        <authorList>
            <consortium name="RefSeq"/>
        </authorList>
    </citation>
    <scope>IDENTIFICATION</scope>
    <source>
        <tissue evidence="10">Blood</tissue>
    </source>
</reference>
<dbReference type="AlphaFoldDB" id="A0AA97JSH4"/>
<evidence type="ECO:0000313" key="10">
    <source>
        <dbReference type="RefSeq" id="XP_054842124.1"/>
    </source>
</evidence>
<feature type="domain" description="Glutaredoxin" evidence="8">
    <location>
        <begin position="15"/>
        <end position="78"/>
    </location>
</feature>
<dbReference type="PRINTS" id="PR00160">
    <property type="entry name" value="GLUTAREDOXIN"/>
</dbReference>
<dbReference type="PANTHER" id="PTHR46185">
    <property type="entry name" value="GLUTAREDOXIN-1"/>
    <property type="match status" value="1"/>
</dbReference>
<evidence type="ECO:0000256" key="6">
    <source>
        <dbReference type="ARBA" id="ARBA00023157"/>
    </source>
</evidence>
<evidence type="ECO:0000256" key="1">
    <source>
        <dbReference type="ARBA" id="ARBA00002549"/>
    </source>
</evidence>
<dbReference type="InterPro" id="IPR047185">
    <property type="entry name" value="GLRX1"/>
</dbReference>
<organism evidence="9 10">
    <name type="scientific">Eublepharis macularius</name>
    <name type="common">Leopard gecko</name>
    <name type="synonym">Cyrtodactylus macularius</name>
    <dbReference type="NCBI Taxonomy" id="481883"/>
    <lineage>
        <taxon>Eukaryota</taxon>
        <taxon>Metazoa</taxon>
        <taxon>Chordata</taxon>
        <taxon>Craniata</taxon>
        <taxon>Vertebrata</taxon>
        <taxon>Euteleostomi</taxon>
        <taxon>Lepidosauria</taxon>
        <taxon>Squamata</taxon>
        <taxon>Bifurcata</taxon>
        <taxon>Gekkota</taxon>
        <taxon>Eublepharidae</taxon>
        <taxon>Eublepharinae</taxon>
        <taxon>Eublepharis</taxon>
    </lineage>
</organism>
<accession>A0AA97JSH4</accession>
<dbReference type="Proteomes" id="UP001190640">
    <property type="component" value="Chromosome 8"/>
</dbReference>
<keyword evidence="9" id="KW-1185">Reference proteome</keyword>
<dbReference type="InterPro" id="IPR011767">
    <property type="entry name" value="GLR_AS"/>
</dbReference>
<evidence type="ECO:0000256" key="7">
    <source>
        <dbReference type="ARBA" id="ARBA00023284"/>
    </source>
</evidence>
<evidence type="ECO:0000256" key="3">
    <source>
        <dbReference type="ARBA" id="ARBA00013662"/>
    </source>
</evidence>
<dbReference type="PROSITE" id="PS00195">
    <property type="entry name" value="GLUTAREDOXIN_1"/>
    <property type="match status" value="1"/>
</dbReference>
<dbReference type="Pfam" id="PF00462">
    <property type="entry name" value="Glutaredoxin"/>
    <property type="match status" value="1"/>
</dbReference>
<dbReference type="GO" id="GO:0005739">
    <property type="term" value="C:mitochondrion"/>
    <property type="evidence" value="ECO:0007669"/>
    <property type="project" value="TreeGrafter"/>
</dbReference>
<dbReference type="InterPro" id="IPR014025">
    <property type="entry name" value="Glutaredoxin_subgr"/>
</dbReference>
<dbReference type="CDD" id="cd03419">
    <property type="entry name" value="GRX_GRXh_1_2_like"/>
    <property type="match status" value="1"/>
</dbReference>
<proteinExistence type="inferred from homology"/>
<dbReference type="NCBIfam" id="TIGR02180">
    <property type="entry name" value="GRX_euk"/>
    <property type="match status" value="1"/>
</dbReference>
<keyword evidence="7" id="KW-0676">Redox-active center</keyword>
<keyword evidence="5" id="KW-0249">Electron transport</keyword>
<evidence type="ECO:0000259" key="8">
    <source>
        <dbReference type="Pfam" id="PF00462"/>
    </source>
</evidence>
<gene>
    <name evidence="10" type="primary">GLRX</name>
</gene>